<dbReference type="PROSITE" id="PS51975">
    <property type="entry name" value="RNASE_H_2"/>
    <property type="match status" value="1"/>
</dbReference>
<comment type="catalytic activity">
    <reaction evidence="1 13 14 15">
        <text>Endonucleolytic cleavage to 5'-phosphomonoester.</text>
        <dbReference type="EC" id="3.1.26.4"/>
    </reaction>
</comment>
<dbReference type="Proteomes" id="UP000266622">
    <property type="component" value="Unassembled WGS sequence"/>
</dbReference>
<evidence type="ECO:0000313" key="17">
    <source>
        <dbReference type="EMBL" id="RIB35445.1"/>
    </source>
</evidence>
<evidence type="ECO:0000256" key="2">
    <source>
        <dbReference type="ARBA" id="ARBA00001946"/>
    </source>
</evidence>
<evidence type="ECO:0000256" key="13">
    <source>
        <dbReference type="HAMAP-Rule" id="MF_00052"/>
    </source>
</evidence>
<evidence type="ECO:0000256" key="4">
    <source>
        <dbReference type="ARBA" id="ARBA00004496"/>
    </source>
</evidence>
<evidence type="ECO:0000256" key="6">
    <source>
        <dbReference type="ARBA" id="ARBA00012180"/>
    </source>
</evidence>
<comment type="subcellular location">
    <subcellularLocation>
        <location evidence="4 13">Cytoplasm</location>
    </subcellularLocation>
</comment>
<dbReference type="InterPro" id="IPR036397">
    <property type="entry name" value="RNaseH_sf"/>
</dbReference>
<name>A0A397WMZ9_9ARCH</name>
<keyword evidence="8 13" id="KW-0963">Cytoplasm</keyword>
<evidence type="ECO:0000256" key="9">
    <source>
        <dbReference type="ARBA" id="ARBA00022722"/>
    </source>
</evidence>
<evidence type="ECO:0000256" key="8">
    <source>
        <dbReference type="ARBA" id="ARBA00022490"/>
    </source>
</evidence>
<keyword evidence="13" id="KW-0464">Manganese</keyword>
<organism evidence="17 18">
    <name type="scientific">Candidatus Nanoclepta minutus</name>
    <dbReference type="NCBI Taxonomy" id="1940235"/>
    <lineage>
        <taxon>Archaea</taxon>
        <taxon>Nanobdellota</taxon>
        <taxon>Candidatus Nanoclepta</taxon>
    </lineage>
</organism>
<dbReference type="GO" id="GO:0030145">
    <property type="term" value="F:manganese ion binding"/>
    <property type="evidence" value="ECO:0007669"/>
    <property type="project" value="UniProtKB-UniRule"/>
</dbReference>
<reference evidence="17 18" key="1">
    <citation type="journal article" date="2018" name="Syst. Appl. Microbiol.">
        <title>A new symbiotic nanoarchaeote (Candidatus Nanoclepta minutus) and its host (Zestosphaera tikiterensis gen. nov., sp. nov.) from a New Zealand hot spring.</title>
        <authorList>
            <person name="St John E."/>
            <person name="Liu Y."/>
            <person name="Podar M."/>
            <person name="Stott M.B."/>
            <person name="Meneghin J."/>
            <person name="Chen Z."/>
            <person name="Lagutin K."/>
            <person name="Mitchell K."/>
            <person name="Reysenbach A.L."/>
        </authorList>
    </citation>
    <scope>NUCLEOTIDE SEQUENCE [LARGE SCALE GENOMIC DNA]</scope>
    <source>
        <strain evidence="17">NZ3</strain>
    </source>
</reference>
<dbReference type="Pfam" id="PF01351">
    <property type="entry name" value="RNase_HII"/>
    <property type="match status" value="1"/>
</dbReference>
<feature type="binding site" evidence="13 14">
    <location>
        <position position="7"/>
    </location>
    <ligand>
        <name>a divalent metal cation</name>
        <dbReference type="ChEBI" id="CHEBI:60240"/>
    </ligand>
</feature>
<dbReference type="GO" id="GO:0003723">
    <property type="term" value="F:RNA binding"/>
    <property type="evidence" value="ECO:0007669"/>
    <property type="project" value="UniProtKB-UniRule"/>
</dbReference>
<feature type="binding site" evidence="13 14">
    <location>
        <position position="105"/>
    </location>
    <ligand>
        <name>a divalent metal cation</name>
        <dbReference type="ChEBI" id="CHEBI:60240"/>
    </ligand>
</feature>
<evidence type="ECO:0000256" key="3">
    <source>
        <dbReference type="ARBA" id="ARBA00004065"/>
    </source>
</evidence>
<evidence type="ECO:0000313" key="18">
    <source>
        <dbReference type="Proteomes" id="UP000266622"/>
    </source>
</evidence>
<accession>A0A397WMZ9</accession>
<keyword evidence="10 13" id="KW-0479">Metal-binding</keyword>
<evidence type="ECO:0000256" key="1">
    <source>
        <dbReference type="ARBA" id="ARBA00000077"/>
    </source>
</evidence>
<dbReference type="InterPro" id="IPR020787">
    <property type="entry name" value="RNase_HII_arc"/>
</dbReference>
<evidence type="ECO:0000256" key="15">
    <source>
        <dbReference type="RuleBase" id="RU003515"/>
    </source>
</evidence>
<dbReference type="SUPFAM" id="SSF53098">
    <property type="entry name" value="Ribonuclease H-like"/>
    <property type="match status" value="1"/>
</dbReference>
<comment type="similarity">
    <text evidence="5 13 15">Belongs to the RNase HII family.</text>
</comment>
<comment type="cofactor">
    <cofactor evidence="13 14">
        <name>Mn(2+)</name>
        <dbReference type="ChEBI" id="CHEBI:29035"/>
    </cofactor>
    <cofactor evidence="13 14">
        <name>Mg(2+)</name>
        <dbReference type="ChEBI" id="CHEBI:18420"/>
    </cofactor>
    <text evidence="13 14">Manganese or magnesium. Binds 1 divalent metal ion per monomer in the absence of substrate. May bind a second metal ion after substrate binding.</text>
</comment>
<gene>
    <name evidence="13" type="primary">rnhB</name>
    <name evidence="17" type="ORF">BXU00_01625</name>
</gene>
<dbReference type="GO" id="GO:0032299">
    <property type="term" value="C:ribonuclease H2 complex"/>
    <property type="evidence" value="ECO:0007669"/>
    <property type="project" value="TreeGrafter"/>
</dbReference>
<comment type="function">
    <text evidence="3 13 15">Endonuclease that specifically degrades the RNA of RNA-DNA hybrids.</text>
</comment>
<dbReference type="CDD" id="cd07180">
    <property type="entry name" value="RNase_HII_archaea_like"/>
    <property type="match status" value="1"/>
</dbReference>
<dbReference type="PANTHER" id="PTHR10954">
    <property type="entry name" value="RIBONUCLEASE H2 SUBUNIT A"/>
    <property type="match status" value="1"/>
</dbReference>
<evidence type="ECO:0000256" key="7">
    <source>
        <dbReference type="ARBA" id="ARBA00019179"/>
    </source>
</evidence>
<dbReference type="GO" id="GO:0005737">
    <property type="term" value="C:cytoplasm"/>
    <property type="evidence" value="ECO:0007669"/>
    <property type="project" value="UniProtKB-SubCell"/>
</dbReference>
<proteinExistence type="inferred from homology"/>
<dbReference type="Gene3D" id="1.10.10.460">
    <property type="entry name" value="Ribonuclease hii. Domain 2"/>
    <property type="match status" value="1"/>
</dbReference>
<evidence type="ECO:0000256" key="11">
    <source>
        <dbReference type="ARBA" id="ARBA00022759"/>
    </source>
</evidence>
<evidence type="ECO:0000259" key="16">
    <source>
        <dbReference type="PROSITE" id="PS51975"/>
    </source>
</evidence>
<sequence>MRILGIDEAGRGPVIGPLVIAGAMIEEGEMDILRELGVRDSKELSRERREEIFEELMKMEVRTTYHIIPPAIIDYYVEKGKLNYLEIKYSCKIIEELRPDRAVIDSFIRNSEKLKKMIYDRLSYKPELIVEIKADKKYPIVSAASIVAKVIRDREIEKIKEEVGVDFGSGYPSDERTIESLKDHYDILKDYVRKTWFTVRKIRDKRQKNIKDFFK</sequence>
<dbReference type="AlphaFoldDB" id="A0A397WMZ9"/>
<keyword evidence="12 13" id="KW-0378">Hydrolase</keyword>
<feature type="domain" description="RNase H type-2" evidence="16">
    <location>
        <begin position="1"/>
        <end position="208"/>
    </location>
</feature>
<dbReference type="GO" id="GO:0006298">
    <property type="term" value="P:mismatch repair"/>
    <property type="evidence" value="ECO:0007669"/>
    <property type="project" value="TreeGrafter"/>
</dbReference>
<dbReference type="NCBIfam" id="TIGR00729">
    <property type="entry name" value="ribonuclease HII"/>
    <property type="match status" value="1"/>
</dbReference>
<dbReference type="InterPro" id="IPR004649">
    <property type="entry name" value="RNase_H2_suA"/>
</dbReference>
<dbReference type="HAMAP" id="MF_00052_A">
    <property type="entry name" value="RNase_HII_A"/>
    <property type="match status" value="1"/>
</dbReference>
<comment type="caution">
    <text evidence="17">The sequence shown here is derived from an EMBL/GenBank/DDBJ whole genome shotgun (WGS) entry which is preliminary data.</text>
</comment>
<keyword evidence="9 13" id="KW-0540">Nuclease</keyword>
<dbReference type="InterPro" id="IPR024567">
    <property type="entry name" value="RNase_HII/HIII_dom"/>
</dbReference>
<evidence type="ECO:0000256" key="5">
    <source>
        <dbReference type="ARBA" id="ARBA00007383"/>
    </source>
</evidence>
<dbReference type="InterPro" id="IPR023160">
    <property type="entry name" value="RNase_HII_hlx-loop-hlx_cap_dom"/>
</dbReference>
<dbReference type="EC" id="3.1.26.4" evidence="6 13"/>
<comment type="cofactor">
    <cofactor evidence="2">
        <name>Mg(2+)</name>
        <dbReference type="ChEBI" id="CHEBI:18420"/>
    </cofactor>
</comment>
<protein>
    <recommendedName>
        <fullName evidence="7 13">Ribonuclease HII</fullName>
        <shortName evidence="13">RNase HII</shortName>
        <ecNumber evidence="6 13">3.1.26.4</ecNumber>
    </recommendedName>
</protein>
<dbReference type="EMBL" id="MWMI01000002">
    <property type="protein sequence ID" value="RIB35445.1"/>
    <property type="molecule type" value="Genomic_DNA"/>
</dbReference>
<dbReference type="GO" id="GO:0004523">
    <property type="term" value="F:RNA-DNA hybrid ribonuclease activity"/>
    <property type="evidence" value="ECO:0007669"/>
    <property type="project" value="UniProtKB-UniRule"/>
</dbReference>
<dbReference type="InterPro" id="IPR012337">
    <property type="entry name" value="RNaseH-like_sf"/>
</dbReference>
<dbReference type="InterPro" id="IPR001352">
    <property type="entry name" value="RNase_HII/HIII"/>
</dbReference>
<dbReference type="GO" id="GO:0043137">
    <property type="term" value="P:DNA replication, removal of RNA primer"/>
    <property type="evidence" value="ECO:0007669"/>
    <property type="project" value="TreeGrafter"/>
</dbReference>
<keyword evidence="11 13" id="KW-0255">Endonuclease</keyword>
<feature type="binding site" evidence="13 14">
    <location>
        <position position="8"/>
    </location>
    <ligand>
        <name>a divalent metal cation</name>
        <dbReference type="ChEBI" id="CHEBI:60240"/>
    </ligand>
</feature>
<dbReference type="PANTHER" id="PTHR10954:SF23">
    <property type="entry name" value="RIBONUCLEASE"/>
    <property type="match status" value="1"/>
</dbReference>
<evidence type="ECO:0000256" key="12">
    <source>
        <dbReference type="ARBA" id="ARBA00022801"/>
    </source>
</evidence>
<evidence type="ECO:0000256" key="14">
    <source>
        <dbReference type="PROSITE-ProRule" id="PRU01319"/>
    </source>
</evidence>
<dbReference type="Gene3D" id="3.30.420.10">
    <property type="entry name" value="Ribonuclease H-like superfamily/Ribonuclease H"/>
    <property type="match status" value="1"/>
</dbReference>
<evidence type="ECO:0000256" key="10">
    <source>
        <dbReference type="ARBA" id="ARBA00022723"/>
    </source>
</evidence>